<dbReference type="Pfam" id="PF02277">
    <property type="entry name" value="DBI_PRT"/>
    <property type="match status" value="1"/>
</dbReference>
<evidence type="ECO:0000256" key="7">
    <source>
        <dbReference type="ARBA" id="ARBA00022679"/>
    </source>
</evidence>
<dbReference type="Gene3D" id="3.40.50.10210">
    <property type="match status" value="1"/>
</dbReference>
<evidence type="ECO:0000256" key="3">
    <source>
        <dbReference type="ARBA" id="ARBA00011991"/>
    </source>
</evidence>
<keyword evidence="7 11" id="KW-0808">Transferase</keyword>
<organism evidence="11 12">
    <name type="scientific">Hydrogenophaga luteola</name>
    <dbReference type="NCBI Taxonomy" id="1591122"/>
    <lineage>
        <taxon>Bacteria</taxon>
        <taxon>Pseudomonadati</taxon>
        <taxon>Pseudomonadota</taxon>
        <taxon>Betaproteobacteria</taxon>
        <taxon>Burkholderiales</taxon>
        <taxon>Comamonadaceae</taxon>
        <taxon>Hydrogenophaga</taxon>
    </lineage>
</organism>
<accession>A0ABV7WBX0</accession>
<reference evidence="12" key="1">
    <citation type="journal article" date="2019" name="Int. J. Syst. Evol. Microbiol.">
        <title>The Global Catalogue of Microorganisms (GCM) 10K type strain sequencing project: providing services to taxonomists for standard genome sequencing and annotation.</title>
        <authorList>
            <consortium name="The Broad Institute Genomics Platform"/>
            <consortium name="The Broad Institute Genome Sequencing Center for Infectious Disease"/>
            <person name="Wu L."/>
            <person name="Ma J."/>
        </authorList>
    </citation>
    <scope>NUCLEOTIDE SEQUENCE [LARGE SCALE GENOMIC DNA]</scope>
    <source>
        <strain evidence="12">KCTC 42501</strain>
    </source>
</reference>
<dbReference type="InterPro" id="IPR003200">
    <property type="entry name" value="Nict_dMeBzImd_PRibTrfase"/>
</dbReference>
<evidence type="ECO:0000256" key="5">
    <source>
        <dbReference type="ARBA" id="ARBA00022573"/>
    </source>
</evidence>
<dbReference type="CDD" id="cd02439">
    <property type="entry name" value="DMB-PRT_CobT"/>
    <property type="match status" value="1"/>
</dbReference>
<dbReference type="EC" id="2.4.2.21" evidence="3"/>
<evidence type="ECO:0000313" key="11">
    <source>
        <dbReference type="EMBL" id="MFC3686512.1"/>
    </source>
</evidence>
<evidence type="ECO:0000256" key="9">
    <source>
        <dbReference type="ARBA" id="ARBA00047340"/>
    </source>
</evidence>
<dbReference type="PANTHER" id="PTHR43463">
    <property type="entry name" value="NICOTINATE-NUCLEOTIDE--DIMETHYLBENZIMIDAZOLE PHOSPHORIBOSYLTRANSFERASE"/>
    <property type="match status" value="1"/>
</dbReference>
<protein>
    <recommendedName>
        <fullName evidence="4">Nicotinate-nucleotide--dimethylbenzimidazole phosphoribosyltransferase</fullName>
        <ecNumber evidence="3">2.4.2.21</ecNumber>
    </recommendedName>
    <alternativeName>
        <fullName evidence="8">N(1)-alpha-phosphoribosyltransferase</fullName>
    </alternativeName>
</protein>
<dbReference type="Gene3D" id="1.10.1610.10">
    <property type="match status" value="1"/>
</dbReference>
<keyword evidence="5" id="KW-0169">Cobalamin biosynthesis</keyword>
<feature type="region of interest" description="Disordered" evidence="10">
    <location>
        <begin position="1"/>
        <end position="21"/>
    </location>
</feature>
<evidence type="ECO:0000256" key="8">
    <source>
        <dbReference type="ARBA" id="ARBA00030686"/>
    </source>
</evidence>
<comment type="caution">
    <text evidence="11">The sequence shown here is derived from an EMBL/GenBank/DDBJ whole genome shotgun (WGS) entry which is preliminary data.</text>
</comment>
<gene>
    <name evidence="11" type="ORF">ACFOPI_23165</name>
</gene>
<dbReference type="GO" id="GO:0008939">
    <property type="term" value="F:nicotinate-nucleotide-dimethylbenzimidazole phosphoribosyltransferase activity"/>
    <property type="evidence" value="ECO:0007669"/>
    <property type="project" value="UniProtKB-EC"/>
</dbReference>
<evidence type="ECO:0000256" key="2">
    <source>
        <dbReference type="ARBA" id="ARBA00007110"/>
    </source>
</evidence>
<dbReference type="InterPro" id="IPR023195">
    <property type="entry name" value="Nict_dMeBzImd_PRibTrfase_N"/>
</dbReference>
<proteinExistence type="inferred from homology"/>
<dbReference type="InterPro" id="IPR036087">
    <property type="entry name" value="Nict_dMeBzImd_PRibTrfase_sf"/>
</dbReference>
<evidence type="ECO:0000256" key="1">
    <source>
        <dbReference type="ARBA" id="ARBA00005049"/>
    </source>
</evidence>
<dbReference type="RefSeq" id="WP_382179466.1">
    <property type="nucleotide sequence ID" value="NZ_JBHRXX010000010.1"/>
</dbReference>
<evidence type="ECO:0000256" key="10">
    <source>
        <dbReference type="SAM" id="MobiDB-lite"/>
    </source>
</evidence>
<evidence type="ECO:0000256" key="6">
    <source>
        <dbReference type="ARBA" id="ARBA00022676"/>
    </source>
</evidence>
<dbReference type="EMBL" id="JBHRXX010000010">
    <property type="protein sequence ID" value="MFC3686512.1"/>
    <property type="molecule type" value="Genomic_DNA"/>
</dbReference>
<keyword evidence="6 11" id="KW-0328">Glycosyltransferase</keyword>
<sequence>MNQRPGPLADLSTDSDDRVLPPWPEVSQTANTQLDQMVQNRLRGIHGQEPPLGRLEGLAMQLARIQHLSGHRLEESRLESPQLVVFASDHGLADEGVSKSPQDLTHQCACELLAGRSPANALARLHGFDVTLVDAGVAHHLQLPEGTETAATLLLRKIGYGTRNAALAPAMSPAQARAAIQAGMDVVRHLPGNVLALGSIGVAGEASAALLLSRLCGVPLSDACGKDQEADEVFGQRKLERLFVAASRHRRAISAPAALAAMGGFEIAMLCGAMIQAASERRVVLVDGFVAGTAALVARAFVPAVADYLVFAHRSAEPGHRLLLIHLQANPLLDMELRSAEGVGALLAWPLLQAAQQLLQH</sequence>
<evidence type="ECO:0000256" key="4">
    <source>
        <dbReference type="ARBA" id="ARBA00015486"/>
    </source>
</evidence>
<comment type="pathway">
    <text evidence="1">Nucleoside biosynthesis; alpha-ribazole biosynthesis; alpha-ribazole from 5,6-dimethylbenzimidazole: step 1/2.</text>
</comment>
<dbReference type="SUPFAM" id="SSF52733">
    <property type="entry name" value="Nicotinate mononucleotide:5,6-dimethylbenzimidazole phosphoribosyltransferase (CobT)"/>
    <property type="match status" value="1"/>
</dbReference>
<keyword evidence="12" id="KW-1185">Reference proteome</keyword>
<comment type="catalytic activity">
    <reaction evidence="9">
        <text>5,6-dimethylbenzimidazole + nicotinate beta-D-ribonucleotide = alpha-ribazole 5'-phosphate + nicotinate + H(+)</text>
        <dbReference type="Rhea" id="RHEA:11196"/>
        <dbReference type="ChEBI" id="CHEBI:15378"/>
        <dbReference type="ChEBI" id="CHEBI:15890"/>
        <dbReference type="ChEBI" id="CHEBI:32544"/>
        <dbReference type="ChEBI" id="CHEBI:57502"/>
        <dbReference type="ChEBI" id="CHEBI:57918"/>
        <dbReference type="EC" id="2.4.2.21"/>
    </reaction>
</comment>
<dbReference type="Proteomes" id="UP001595729">
    <property type="component" value="Unassembled WGS sequence"/>
</dbReference>
<name>A0ABV7WBX0_9BURK</name>
<evidence type="ECO:0000313" key="12">
    <source>
        <dbReference type="Proteomes" id="UP001595729"/>
    </source>
</evidence>
<dbReference type="PANTHER" id="PTHR43463:SF1">
    <property type="entry name" value="NICOTINATE-NUCLEOTIDE--DIMETHYLBENZIMIDAZOLE PHOSPHORIBOSYLTRANSFERASE"/>
    <property type="match status" value="1"/>
</dbReference>
<comment type="similarity">
    <text evidence="2">Belongs to the CobT family.</text>
</comment>